<evidence type="ECO:0000313" key="17">
    <source>
        <dbReference type="EMBL" id="RSL32839.1"/>
    </source>
</evidence>
<dbReference type="GO" id="GO:0044781">
    <property type="term" value="P:bacterial-type flagellum organization"/>
    <property type="evidence" value="ECO:0007669"/>
    <property type="project" value="UniProtKB-UniRule"/>
</dbReference>
<dbReference type="InterPro" id="IPR000897">
    <property type="entry name" value="SRP54_GTPase_dom"/>
</dbReference>
<evidence type="ECO:0000256" key="2">
    <source>
        <dbReference type="ARBA" id="ARBA00008531"/>
    </source>
</evidence>
<evidence type="ECO:0000259" key="16">
    <source>
        <dbReference type="SMART" id="SM00962"/>
    </source>
</evidence>
<proteinExistence type="inferred from homology"/>
<dbReference type="OrthoDB" id="9778554at2"/>
<dbReference type="NCBIfam" id="TIGR03499">
    <property type="entry name" value="FlhF"/>
    <property type="match status" value="1"/>
</dbReference>
<evidence type="ECO:0000259" key="15">
    <source>
        <dbReference type="SMART" id="SM00382"/>
    </source>
</evidence>
<keyword evidence="18" id="KW-1185">Reference proteome</keyword>
<dbReference type="GO" id="GO:0006614">
    <property type="term" value="P:SRP-dependent cotranslational protein targeting to membrane"/>
    <property type="evidence" value="ECO:0007669"/>
    <property type="project" value="UniProtKB-UniRule"/>
</dbReference>
<evidence type="ECO:0000256" key="9">
    <source>
        <dbReference type="ARBA" id="ARBA00023134"/>
    </source>
</evidence>
<evidence type="ECO:0000256" key="3">
    <source>
        <dbReference type="ARBA" id="ARBA00014919"/>
    </source>
</evidence>
<dbReference type="InterPro" id="IPR047040">
    <property type="entry name" value="FlhF__GTPase_dom"/>
</dbReference>
<dbReference type="InterPro" id="IPR027417">
    <property type="entry name" value="P-loop_NTPase"/>
</dbReference>
<dbReference type="GO" id="GO:0005886">
    <property type="term" value="C:plasma membrane"/>
    <property type="evidence" value="ECO:0007669"/>
    <property type="project" value="UniProtKB-SubCell"/>
</dbReference>
<dbReference type="GO" id="GO:0015031">
    <property type="term" value="P:protein transport"/>
    <property type="evidence" value="ECO:0007669"/>
    <property type="project" value="UniProtKB-KW"/>
</dbReference>
<evidence type="ECO:0000256" key="12">
    <source>
        <dbReference type="ARBA" id="ARBA00025337"/>
    </source>
</evidence>
<feature type="domain" description="SRP54-type proteins GTP-binding" evidence="16">
    <location>
        <begin position="185"/>
        <end position="376"/>
    </location>
</feature>
<dbReference type="GO" id="GO:0003924">
    <property type="term" value="F:GTPase activity"/>
    <property type="evidence" value="ECO:0007669"/>
    <property type="project" value="UniProtKB-UniRule"/>
</dbReference>
<evidence type="ECO:0000256" key="8">
    <source>
        <dbReference type="ARBA" id="ARBA00022927"/>
    </source>
</evidence>
<dbReference type="SMART" id="SM00962">
    <property type="entry name" value="SRP54"/>
    <property type="match status" value="1"/>
</dbReference>
<dbReference type="Gene3D" id="1.20.120.1380">
    <property type="entry name" value="Flagellar FlhF biosynthesis protein, N domain"/>
    <property type="match status" value="1"/>
</dbReference>
<dbReference type="SMART" id="SM00382">
    <property type="entry name" value="AAA"/>
    <property type="match status" value="1"/>
</dbReference>
<dbReference type="FunFam" id="3.40.50.300:FF:000695">
    <property type="entry name" value="Flagellar biosynthesis regulator FlhF"/>
    <property type="match status" value="1"/>
</dbReference>
<keyword evidence="7" id="KW-1005">Bacterial flagellum biogenesis</keyword>
<evidence type="ECO:0000256" key="4">
    <source>
        <dbReference type="ARBA" id="ARBA00022448"/>
    </source>
</evidence>
<dbReference type="PANTHER" id="PTHR43134">
    <property type="entry name" value="SIGNAL RECOGNITION PARTICLE RECEPTOR SUBUNIT ALPHA"/>
    <property type="match status" value="1"/>
</dbReference>
<keyword evidence="5" id="KW-1003">Cell membrane</keyword>
<dbReference type="SUPFAM" id="SSF52540">
    <property type="entry name" value="P-loop containing nucleoside triphosphate hydrolases"/>
    <property type="match status" value="1"/>
</dbReference>
<dbReference type="Proteomes" id="UP000275076">
    <property type="component" value="Unassembled WGS sequence"/>
</dbReference>
<comment type="function">
    <text evidence="12">Necessary for flagellar biosynthesis. May be involved in translocation of the flagellum.</text>
</comment>
<keyword evidence="11" id="KW-1006">Bacterial flagellum protein export</keyword>
<evidence type="ECO:0000256" key="7">
    <source>
        <dbReference type="ARBA" id="ARBA00022795"/>
    </source>
</evidence>
<evidence type="ECO:0000313" key="18">
    <source>
        <dbReference type="Proteomes" id="UP000275076"/>
    </source>
</evidence>
<dbReference type="GO" id="GO:0005047">
    <property type="term" value="F:signal recognition particle binding"/>
    <property type="evidence" value="ECO:0007669"/>
    <property type="project" value="TreeGrafter"/>
</dbReference>
<evidence type="ECO:0000256" key="13">
    <source>
        <dbReference type="NCBIfam" id="TIGR03499"/>
    </source>
</evidence>
<keyword evidence="17" id="KW-0966">Cell projection</keyword>
<evidence type="ECO:0000256" key="5">
    <source>
        <dbReference type="ARBA" id="ARBA00022475"/>
    </source>
</evidence>
<feature type="region of interest" description="Disordered" evidence="14">
    <location>
        <begin position="55"/>
        <end position="90"/>
    </location>
</feature>
<keyword evidence="17" id="KW-0282">Flagellum</keyword>
<dbReference type="RefSeq" id="WP_125556464.1">
    <property type="nucleotide sequence ID" value="NZ_RBVX01000012.1"/>
</dbReference>
<dbReference type="GO" id="GO:0005525">
    <property type="term" value="F:GTP binding"/>
    <property type="evidence" value="ECO:0007669"/>
    <property type="project" value="UniProtKB-UniRule"/>
</dbReference>
<organism evidence="17 18">
    <name type="scientific">Salibacterium salarium</name>
    <dbReference type="NCBI Taxonomy" id="284579"/>
    <lineage>
        <taxon>Bacteria</taxon>
        <taxon>Bacillati</taxon>
        <taxon>Bacillota</taxon>
        <taxon>Bacilli</taxon>
        <taxon>Bacillales</taxon>
        <taxon>Bacillaceae</taxon>
    </lineage>
</organism>
<keyword evidence="6" id="KW-0547">Nucleotide-binding</keyword>
<gene>
    <name evidence="17" type="primary">flhF</name>
    <name evidence="17" type="ORF">D7Z54_13935</name>
</gene>
<reference evidence="17 18" key="1">
    <citation type="submission" date="2018-10" db="EMBL/GenBank/DDBJ databases">
        <title>Draft genome sequence of Bacillus salarius IM0101, isolated from a hypersaline soil in Inner Mongolia, China.</title>
        <authorList>
            <person name="Yamprayoonswat W."/>
            <person name="Boonvisut S."/>
            <person name="Jumpathong W."/>
            <person name="Sittihan S."/>
            <person name="Ruangsuj P."/>
            <person name="Wanthongcharoen S."/>
            <person name="Thongpramul N."/>
            <person name="Pimmason S."/>
            <person name="Yu B."/>
            <person name="Yasawong M."/>
        </authorList>
    </citation>
    <scope>NUCLEOTIDE SEQUENCE [LARGE SCALE GENOMIC DNA]</scope>
    <source>
        <strain evidence="17 18">IM0101</strain>
    </source>
</reference>
<dbReference type="InterPro" id="IPR020006">
    <property type="entry name" value="FlhF"/>
</dbReference>
<evidence type="ECO:0000256" key="10">
    <source>
        <dbReference type="ARBA" id="ARBA00023136"/>
    </source>
</evidence>
<keyword evidence="8" id="KW-0653">Protein transport</keyword>
<dbReference type="CDD" id="cd17873">
    <property type="entry name" value="FlhF"/>
    <property type="match status" value="1"/>
</dbReference>
<name>A0A3R9QT55_9BACI</name>
<protein>
    <recommendedName>
        <fullName evidence="3 13">Flagellar biosynthesis protein FlhF</fullName>
    </recommendedName>
</protein>
<feature type="domain" description="AAA+ ATPase" evidence="15">
    <location>
        <begin position="184"/>
        <end position="330"/>
    </location>
</feature>
<keyword evidence="4" id="KW-0813">Transport</keyword>
<keyword evidence="17" id="KW-0969">Cilium</keyword>
<comment type="subcellular location">
    <subcellularLocation>
        <location evidence="1">Cell membrane</location>
        <topology evidence="1">Peripheral membrane protein</topology>
        <orientation evidence="1">Cytoplasmic side</orientation>
    </subcellularLocation>
</comment>
<dbReference type="Pfam" id="PF00448">
    <property type="entry name" value="SRP54"/>
    <property type="match status" value="1"/>
</dbReference>
<dbReference type="AlphaFoldDB" id="A0A3R9QT55"/>
<evidence type="ECO:0000256" key="1">
    <source>
        <dbReference type="ARBA" id="ARBA00004413"/>
    </source>
</evidence>
<comment type="similarity">
    <text evidence="2">Belongs to the GTP-binding SRP family.</text>
</comment>
<dbReference type="EMBL" id="RBVX01000012">
    <property type="protein sequence ID" value="RSL32839.1"/>
    <property type="molecule type" value="Genomic_DNA"/>
</dbReference>
<keyword evidence="9" id="KW-0342">GTP-binding</keyword>
<dbReference type="Gene3D" id="3.40.50.300">
    <property type="entry name" value="P-loop containing nucleotide triphosphate hydrolases"/>
    <property type="match status" value="1"/>
</dbReference>
<dbReference type="PANTHER" id="PTHR43134:SF3">
    <property type="entry name" value="FLAGELLAR BIOSYNTHESIS PROTEIN FLHF"/>
    <property type="match status" value="1"/>
</dbReference>
<evidence type="ECO:0000256" key="6">
    <source>
        <dbReference type="ARBA" id="ARBA00022741"/>
    </source>
</evidence>
<accession>A0A3R9QT55</accession>
<dbReference type="InterPro" id="IPR003593">
    <property type="entry name" value="AAA+_ATPase"/>
</dbReference>
<comment type="caution">
    <text evidence="17">The sequence shown here is derived from an EMBL/GenBank/DDBJ whole genome shotgun (WGS) entry which is preliminary data.</text>
</comment>
<evidence type="ECO:0000256" key="11">
    <source>
        <dbReference type="ARBA" id="ARBA00023225"/>
    </source>
</evidence>
<keyword evidence="10" id="KW-0472">Membrane</keyword>
<sequence>MKVKKFTAKDMPEAMKKIRAELGDEAVILNSKHVDSGGFFGFFTKKSIEVIAAKDETPAPATSSVSKVNPEPPTQKSAPERPSMPVQPKHELEDEVKELKHMISSLKEDKNVSKAGYPAPIQAIETELSEQEIEENIRYHILRQLLSNWYRSNEEPDVKTVKEWAKTYLQEVLPTKEMGPVPSSKKIINLVGPTGVGKTTTVAKIAAYYHLEEKKSVAFITTDTYRIAAVEQLKTYAKILDLPVAVAYSMEDFREAKESFQDKDLILVDSAGRNFTNQLYVNELRKIINFDEDMTTYLVLALTSKYKDMKKIYEQFSLISIDRFIFTKKDETSYFGAMVNMMAQTHTGTAYVTHGQSVPDDIEAADSGQIAGWVTEGYEG</sequence>
<evidence type="ECO:0000256" key="14">
    <source>
        <dbReference type="SAM" id="MobiDB-lite"/>
    </source>
</evidence>